<reference evidence="4" key="1">
    <citation type="submission" date="2016-10" db="EMBL/GenBank/DDBJ databases">
        <authorList>
            <person name="Varghese N."/>
            <person name="Submissions S."/>
        </authorList>
    </citation>
    <scope>NUCLEOTIDE SEQUENCE [LARGE SCALE GENOMIC DNA]</scope>
    <source>
        <strain evidence="4">DSM 44208</strain>
    </source>
</reference>
<dbReference type="SUPFAM" id="SSF51735">
    <property type="entry name" value="NAD(P)-binding Rossmann-fold domains"/>
    <property type="match status" value="1"/>
</dbReference>
<name>A0A1I5TPW6_9ACTN</name>
<feature type="domain" description="RCK N-terminal" evidence="1">
    <location>
        <begin position="16"/>
        <end position="132"/>
    </location>
</feature>
<dbReference type="SUPFAM" id="SSF116726">
    <property type="entry name" value="TrkA C-terminal domain-like"/>
    <property type="match status" value="1"/>
</dbReference>
<dbReference type="PROSITE" id="PS51201">
    <property type="entry name" value="RCK_N"/>
    <property type="match status" value="1"/>
</dbReference>
<evidence type="ECO:0000313" key="3">
    <source>
        <dbReference type="EMBL" id="SFP84951.1"/>
    </source>
</evidence>
<dbReference type="STRING" id="1523247.SAMN05660464_4440"/>
<proteinExistence type="predicted"/>
<dbReference type="GO" id="GO:0006813">
    <property type="term" value="P:potassium ion transport"/>
    <property type="evidence" value="ECO:0007669"/>
    <property type="project" value="InterPro"/>
</dbReference>
<dbReference type="OrthoDB" id="9776294at2"/>
<accession>A0A1I5TPW6</accession>
<dbReference type="Pfam" id="PF02080">
    <property type="entry name" value="TrkA_C"/>
    <property type="match status" value="1"/>
</dbReference>
<dbReference type="InterPro" id="IPR036291">
    <property type="entry name" value="NAD(P)-bd_dom_sf"/>
</dbReference>
<dbReference type="Gene3D" id="3.40.50.720">
    <property type="entry name" value="NAD(P)-binding Rossmann-like Domain"/>
    <property type="match status" value="1"/>
</dbReference>
<evidence type="ECO:0000259" key="2">
    <source>
        <dbReference type="PROSITE" id="PS51202"/>
    </source>
</evidence>
<evidence type="ECO:0000259" key="1">
    <source>
        <dbReference type="PROSITE" id="PS51201"/>
    </source>
</evidence>
<organism evidence="3 4">
    <name type="scientific">Geodermatophilus dictyosporus</name>
    <dbReference type="NCBI Taxonomy" id="1523247"/>
    <lineage>
        <taxon>Bacteria</taxon>
        <taxon>Bacillati</taxon>
        <taxon>Actinomycetota</taxon>
        <taxon>Actinomycetes</taxon>
        <taxon>Geodermatophilales</taxon>
        <taxon>Geodermatophilaceae</taxon>
        <taxon>Geodermatophilus</taxon>
    </lineage>
</organism>
<dbReference type="RefSeq" id="WP_091114875.1">
    <property type="nucleotide sequence ID" value="NZ_FOWQ01000009.1"/>
</dbReference>
<keyword evidence="4" id="KW-1185">Reference proteome</keyword>
<dbReference type="InterPro" id="IPR050721">
    <property type="entry name" value="Trk_Ktr_HKT_K-transport"/>
</dbReference>
<dbReference type="AlphaFoldDB" id="A0A1I5TPW6"/>
<dbReference type="Pfam" id="PF02254">
    <property type="entry name" value="TrkA_N"/>
    <property type="match status" value="1"/>
</dbReference>
<protein>
    <submittedName>
        <fullName evidence="3">Trk system potassium uptake protein TrkA</fullName>
    </submittedName>
</protein>
<dbReference type="PROSITE" id="PS51202">
    <property type="entry name" value="RCK_C"/>
    <property type="match status" value="1"/>
</dbReference>
<dbReference type="PANTHER" id="PTHR43833">
    <property type="entry name" value="POTASSIUM CHANNEL PROTEIN 2-RELATED-RELATED"/>
    <property type="match status" value="1"/>
</dbReference>
<dbReference type="Proteomes" id="UP000198857">
    <property type="component" value="Unassembled WGS sequence"/>
</dbReference>
<gene>
    <name evidence="3" type="ORF">SAMN05660464_4440</name>
</gene>
<feature type="domain" description="RCK C-terminal" evidence="2">
    <location>
        <begin position="148"/>
        <end position="230"/>
    </location>
</feature>
<dbReference type="EMBL" id="FOWQ01000009">
    <property type="protein sequence ID" value="SFP84951.1"/>
    <property type="molecule type" value="Genomic_DNA"/>
</dbReference>
<dbReference type="InterPro" id="IPR006037">
    <property type="entry name" value="RCK_C"/>
</dbReference>
<dbReference type="GO" id="GO:0008324">
    <property type="term" value="F:monoatomic cation transmembrane transporter activity"/>
    <property type="evidence" value="ECO:0007669"/>
    <property type="project" value="InterPro"/>
</dbReference>
<sequence length="230" mass="24445">MPERFSLGRQNGARGDESVAVLGLGRFGSAVALELMASDVEVLGVDSSERTVQEMSTKLTHCVRADSTHEDALRQLGIPEFGRAVVGIGTSIESNLLTASLLKTLGVDNVWAKAISSAHGRILEQLGVDHVVYPENDMGRRVAHLVMGCMLDFIQFEHDYAMVKTAPPATMLGKPLSETGVRSGHGVTIVGVKRPGGAFTHCTGETVLRSGDVVIASGPPRAVEKWSELG</sequence>
<dbReference type="InterPro" id="IPR036721">
    <property type="entry name" value="RCK_C_sf"/>
</dbReference>
<dbReference type="PANTHER" id="PTHR43833:SF7">
    <property type="entry name" value="KTR SYSTEM POTASSIUM UPTAKE PROTEIN C"/>
    <property type="match status" value="1"/>
</dbReference>
<dbReference type="InterPro" id="IPR003148">
    <property type="entry name" value="RCK_N"/>
</dbReference>
<dbReference type="Gene3D" id="3.30.70.1450">
    <property type="entry name" value="Regulator of K+ conductance, C-terminal domain"/>
    <property type="match status" value="1"/>
</dbReference>
<evidence type="ECO:0000313" key="4">
    <source>
        <dbReference type="Proteomes" id="UP000198857"/>
    </source>
</evidence>